<dbReference type="Gene3D" id="3.30.1330.40">
    <property type="entry name" value="RutC-like"/>
    <property type="match status" value="1"/>
</dbReference>
<keyword evidence="3" id="KW-1185">Reference proteome</keyword>
<dbReference type="GO" id="GO:0005829">
    <property type="term" value="C:cytosol"/>
    <property type="evidence" value="ECO:0007669"/>
    <property type="project" value="TreeGrafter"/>
</dbReference>
<dbReference type="SUPFAM" id="SSF55298">
    <property type="entry name" value="YjgF-like"/>
    <property type="match status" value="1"/>
</dbReference>
<protein>
    <submittedName>
        <fullName evidence="2">RidA family protein</fullName>
    </submittedName>
</protein>
<dbReference type="PANTHER" id="PTHR11803">
    <property type="entry name" value="2-IMINOBUTANOATE/2-IMINOPROPANOATE DEAMINASE RIDA"/>
    <property type="match status" value="1"/>
</dbReference>
<dbReference type="GO" id="GO:0019239">
    <property type="term" value="F:deaminase activity"/>
    <property type="evidence" value="ECO:0007669"/>
    <property type="project" value="TreeGrafter"/>
</dbReference>
<dbReference type="PANTHER" id="PTHR11803:SF58">
    <property type="entry name" value="PROTEIN HMF1-RELATED"/>
    <property type="match status" value="1"/>
</dbReference>
<dbReference type="CDD" id="cd00448">
    <property type="entry name" value="YjgF_YER057c_UK114_family"/>
    <property type="match status" value="1"/>
</dbReference>
<reference evidence="2" key="1">
    <citation type="submission" date="2021-04" db="EMBL/GenBank/DDBJ databases">
        <title>Proteiniclasticum sedimins sp. nov., an obligate anaerobic bacterium isolated from anaerobic sludge.</title>
        <authorList>
            <person name="Liu J."/>
        </authorList>
    </citation>
    <scope>NUCLEOTIDE SEQUENCE</scope>
    <source>
        <strain evidence="2">BAD-10</strain>
    </source>
</reference>
<dbReference type="InterPro" id="IPR019897">
    <property type="entry name" value="RidA_CS"/>
</dbReference>
<sequence>MKKNIATRKAPAAIGPYSQGVLAGHLIFTSGQLPLDPETGDMVGHDITLQTRQVLRNVQAVLEEAGSGMEKVLKTTVFLSDMANFAKMNEVYKEFFMEDYPARSAFQVARLPKDALVEIEVIAAV</sequence>
<dbReference type="Proteomes" id="UP000675379">
    <property type="component" value="Unassembled WGS sequence"/>
</dbReference>
<dbReference type="InterPro" id="IPR006056">
    <property type="entry name" value="RidA"/>
</dbReference>
<name>A0A941CPF5_9CLOT</name>
<dbReference type="RefSeq" id="WP_211800174.1">
    <property type="nucleotide sequence ID" value="NZ_JAGSCS010000004.1"/>
</dbReference>
<comment type="caution">
    <text evidence="2">The sequence shown here is derived from an EMBL/GenBank/DDBJ whole genome shotgun (WGS) entry which is preliminary data.</text>
</comment>
<accession>A0A941CPF5</accession>
<proteinExistence type="inferred from homology"/>
<evidence type="ECO:0000313" key="2">
    <source>
        <dbReference type="EMBL" id="MBR0575649.1"/>
    </source>
</evidence>
<evidence type="ECO:0000256" key="1">
    <source>
        <dbReference type="ARBA" id="ARBA00010552"/>
    </source>
</evidence>
<gene>
    <name evidence="2" type="ORF">KCG48_04755</name>
</gene>
<dbReference type="FunFam" id="3.30.1330.40:FF:000001">
    <property type="entry name" value="L-PSP family endoribonuclease"/>
    <property type="match status" value="1"/>
</dbReference>
<dbReference type="EMBL" id="JAGSCS010000004">
    <property type="protein sequence ID" value="MBR0575649.1"/>
    <property type="molecule type" value="Genomic_DNA"/>
</dbReference>
<dbReference type="InterPro" id="IPR006175">
    <property type="entry name" value="YjgF/YER057c/UK114"/>
</dbReference>
<dbReference type="InterPro" id="IPR035959">
    <property type="entry name" value="RutC-like_sf"/>
</dbReference>
<comment type="similarity">
    <text evidence="1">Belongs to the RutC family.</text>
</comment>
<dbReference type="AlphaFoldDB" id="A0A941CPF5"/>
<dbReference type="NCBIfam" id="TIGR00004">
    <property type="entry name" value="Rid family detoxifying hydrolase"/>
    <property type="match status" value="1"/>
</dbReference>
<evidence type="ECO:0000313" key="3">
    <source>
        <dbReference type="Proteomes" id="UP000675379"/>
    </source>
</evidence>
<dbReference type="PROSITE" id="PS01094">
    <property type="entry name" value="UPF0076"/>
    <property type="match status" value="1"/>
</dbReference>
<organism evidence="2 3">
    <name type="scientific">Proteiniclasticum sediminis</name>
    <dbReference type="NCBI Taxonomy" id="2804028"/>
    <lineage>
        <taxon>Bacteria</taxon>
        <taxon>Bacillati</taxon>
        <taxon>Bacillota</taxon>
        <taxon>Clostridia</taxon>
        <taxon>Eubacteriales</taxon>
        <taxon>Clostridiaceae</taxon>
        <taxon>Proteiniclasticum</taxon>
    </lineage>
</organism>
<dbReference type="Pfam" id="PF01042">
    <property type="entry name" value="Ribonuc_L-PSP"/>
    <property type="match status" value="1"/>
</dbReference>